<dbReference type="CDD" id="cd02440">
    <property type="entry name" value="AdoMet_MTases"/>
    <property type="match status" value="1"/>
</dbReference>
<dbReference type="STRING" id="215637.A0A4P9ZWZ3"/>
<keyword evidence="2 4" id="KW-0489">Methyltransferase</keyword>
<reference evidence="5" key="1">
    <citation type="journal article" date="2018" name="Nat. Microbiol.">
        <title>Leveraging single-cell genomics to expand the fungal tree of life.</title>
        <authorList>
            <person name="Ahrendt S.R."/>
            <person name="Quandt C.A."/>
            <person name="Ciobanu D."/>
            <person name="Clum A."/>
            <person name="Salamov A."/>
            <person name="Andreopoulos B."/>
            <person name="Cheng J.F."/>
            <person name="Woyke T."/>
            <person name="Pelin A."/>
            <person name="Henrissat B."/>
            <person name="Reynolds N.K."/>
            <person name="Benny G.L."/>
            <person name="Smith M.E."/>
            <person name="James T.Y."/>
            <person name="Grigoriev I.V."/>
        </authorList>
    </citation>
    <scope>NUCLEOTIDE SEQUENCE [LARGE SCALE GENOMIC DNA]</scope>
    <source>
        <strain evidence="5">RSA 468</strain>
    </source>
</reference>
<proteinExistence type="inferred from homology"/>
<evidence type="ECO:0000313" key="5">
    <source>
        <dbReference type="Proteomes" id="UP000268162"/>
    </source>
</evidence>
<dbReference type="OrthoDB" id="411785at2759"/>
<dbReference type="SUPFAM" id="SSF53335">
    <property type="entry name" value="S-adenosyl-L-methionine-dependent methyltransferases"/>
    <property type="match status" value="1"/>
</dbReference>
<keyword evidence="5" id="KW-1185">Reference proteome</keyword>
<keyword evidence="3 4" id="KW-0808">Transferase</keyword>
<protein>
    <submittedName>
        <fullName evidence="4">S-adenosyl-L-methionine-dependent methyltransferase</fullName>
    </submittedName>
</protein>
<dbReference type="AlphaFoldDB" id="A0A4P9ZWZ3"/>
<evidence type="ECO:0000313" key="4">
    <source>
        <dbReference type="EMBL" id="RKP37220.1"/>
    </source>
</evidence>
<dbReference type="Proteomes" id="UP000268162">
    <property type="component" value="Unassembled WGS sequence"/>
</dbReference>
<dbReference type="InterPro" id="IPR051419">
    <property type="entry name" value="Lys/N-term_MeTrsfase_sf"/>
</dbReference>
<gene>
    <name evidence="4" type="ORF">BJ085DRAFT_36603</name>
</gene>
<dbReference type="GO" id="GO:0008168">
    <property type="term" value="F:methyltransferase activity"/>
    <property type="evidence" value="ECO:0007669"/>
    <property type="project" value="UniProtKB-KW"/>
</dbReference>
<dbReference type="PANTHER" id="PTHR12176">
    <property type="entry name" value="SAM-DEPENDENT METHYLTRANSFERASE SUPERFAMILY PROTEIN"/>
    <property type="match status" value="1"/>
</dbReference>
<dbReference type="GO" id="GO:0032259">
    <property type="term" value="P:methylation"/>
    <property type="evidence" value="ECO:0007669"/>
    <property type="project" value="UniProtKB-KW"/>
</dbReference>
<dbReference type="InterPro" id="IPR029063">
    <property type="entry name" value="SAM-dependent_MTases_sf"/>
</dbReference>
<dbReference type="Gene3D" id="3.40.50.150">
    <property type="entry name" value="Vaccinia Virus protein VP39"/>
    <property type="match status" value="1"/>
</dbReference>
<evidence type="ECO:0000256" key="2">
    <source>
        <dbReference type="ARBA" id="ARBA00022603"/>
    </source>
</evidence>
<organism evidence="4 5">
    <name type="scientific">Dimargaris cristalligena</name>
    <dbReference type="NCBI Taxonomy" id="215637"/>
    <lineage>
        <taxon>Eukaryota</taxon>
        <taxon>Fungi</taxon>
        <taxon>Fungi incertae sedis</taxon>
        <taxon>Zoopagomycota</taxon>
        <taxon>Kickxellomycotina</taxon>
        <taxon>Dimargaritomycetes</taxon>
        <taxon>Dimargaritales</taxon>
        <taxon>Dimargaritaceae</taxon>
        <taxon>Dimargaris</taxon>
    </lineage>
</organism>
<evidence type="ECO:0000256" key="1">
    <source>
        <dbReference type="ARBA" id="ARBA00008361"/>
    </source>
</evidence>
<evidence type="ECO:0000256" key="3">
    <source>
        <dbReference type="ARBA" id="ARBA00022679"/>
    </source>
</evidence>
<name>A0A4P9ZWZ3_9FUNG</name>
<sequence length="240" mass="27596">MTVHARRYDEKSYWEQRFEKESQFEWLGDYQVFRSILERYMQPTDKVLHLGCGTSRLGFDLLAHGFRQVANVDYCQSVVDRMTGRCRTFCDQLGLRWEPTLPTSEAPTNHPENDVQIHWLTADCMTMTSDPTLTALAPFDIVIDKTLTDTICCGDESEPDLGLRALAGQVGRMLKPGGRWIIISYSDDRPLETLPKQPGDCHWKVTRHRVLAPKEVTDRPMFTPDVYYHCHIAQKLASSE</sequence>
<dbReference type="EMBL" id="ML002524">
    <property type="protein sequence ID" value="RKP37220.1"/>
    <property type="molecule type" value="Genomic_DNA"/>
</dbReference>
<accession>A0A4P9ZWZ3</accession>
<comment type="similarity">
    <text evidence="1">Belongs to the methyltransferase superfamily.</text>
</comment>